<dbReference type="EMBL" id="ADBV01019559">
    <property type="protein sequence ID" value="EJW71089.1"/>
    <property type="molecule type" value="Genomic_DNA"/>
</dbReference>
<reference evidence="2" key="1">
    <citation type="submission" date="2012-08" db="EMBL/GenBank/DDBJ databases">
        <title>The Genome Sequence of Wuchereria bancrofti.</title>
        <authorList>
            <person name="Nutman T.B."/>
            <person name="Fink D.L."/>
            <person name="Russ C."/>
            <person name="Young S."/>
            <person name="Zeng Q."/>
            <person name="Koehrsen M."/>
            <person name="Alvarado L."/>
            <person name="Berlin A."/>
            <person name="Chapman S.B."/>
            <person name="Chen Z."/>
            <person name="Freedman E."/>
            <person name="Gellesch M."/>
            <person name="Goldberg J."/>
            <person name="Griggs A."/>
            <person name="Gujja S."/>
            <person name="Heilman E.R."/>
            <person name="Heiman D."/>
            <person name="Hepburn T."/>
            <person name="Howarth C."/>
            <person name="Jen D."/>
            <person name="Larson L."/>
            <person name="Lewis B."/>
            <person name="Mehta T."/>
            <person name="Park D."/>
            <person name="Pearson M."/>
            <person name="Roberts A."/>
            <person name="Saif S."/>
            <person name="Shea T."/>
            <person name="Shenoy N."/>
            <person name="Sisk P."/>
            <person name="Stolte C."/>
            <person name="Sykes S."/>
            <person name="Walk T."/>
            <person name="White J."/>
            <person name="Yandava C."/>
            <person name="Haas B."/>
            <person name="Henn M.R."/>
            <person name="Nusbaum C."/>
            <person name="Birren B."/>
        </authorList>
    </citation>
    <scope>NUCLEOTIDE SEQUENCE [LARGE SCALE GENOMIC DNA]</scope>
    <source>
        <strain evidence="2">NA</strain>
    </source>
</reference>
<dbReference type="AlphaFoldDB" id="J9E6X9"/>
<proteinExistence type="predicted"/>
<name>J9E6X9_WUCBA</name>
<accession>J9E6X9</accession>
<organism evidence="1 2">
    <name type="scientific">Wuchereria bancrofti</name>
    <dbReference type="NCBI Taxonomy" id="6293"/>
    <lineage>
        <taxon>Eukaryota</taxon>
        <taxon>Metazoa</taxon>
        <taxon>Ecdysozoa</taxon>
        <taxon>Nematoda</taxon>
        <taxon>Chromadorea</taxon>
        <taxon>Rhabditida</taxon>
        <taxon>Spirurina</taxon>
        <taxon>Spiruromorpha</taxon>
        <taxon>Filarioidea</taxon>
        <taxon>Onchocercidae</taxon>
        <taxon>Wuchereria</taxon>
    </lineage>
</organism>
<comment type="caution">
    <text evidence="1">The sequence shown here is derived from an EMBL/GenBank/DDBJ whole genome shotgun (WGS) entry which is preliminary data.</text>
</comment>
<evidence type="ECO:0000313" key="1">
    <source>
        <dbReference type="EMBL" id="EJW71089.1"/>
    </source>
</evidence>
<sequence length="56" mass="6726">MICFDAYTLYDAQFAKIVYARENKPLMDNWKTNFVTNWDKLDLSKRLRHSNLIILS</sequence>
<dbReference type="Proteomes" id="UP000004810">
    <property type="component" value="Unassembled WGS sequence"/>
</dbReference>
<protein>
    <submittedName>
        <fullName evidence="1">Uncharacterized protein</fullName>
    </submittedName>
</protein>
<gene>
    <name evidence="1" type="ORF">WUBG_18004</name>
</gene>
<feature type="non-terminal residue" evidence="1">
    <location>
        <position position="56"/>
    </location>
</feature>
<evidence type="ECO:0000313" key="2">
    <source>
        <dbReference type="Proteomes" id="UP000004810"/>
    </source>
</evidence>